<organism evidence="4 5">
    <name type="scientific">Choanephora cucurbitarum</name>
    <dbReference type="NCBI Taxonomy" id="101091"/>
    <lineage>
        <taxon>Eukaryota</taxon>
        <taxon>Fungi</taxon>
        <taxon>Fungi incertae sedis</taxon>
        <taxon>Mucoromycota</taxon>
        <taxon>Mucoromycotina</taxon>
        <taxon>Mucoromycetes</taxon>
        <taxon>Mucorales</taxon>
        <taxon>Mucorineae</taxon>
        <taxon>Choanephoraceae</taxon>
        <taxon>Choanephoroideae</taxon>
        <taxon>Choanephora</taxon>
    </lineage>
</organism>
<dbReference type="InParanoid" id="A0A1C7N463"/>
<sequence length="350" mass="40686">MEKDYSRQNLYDDLPTLDQVLTRKTLPPVCLYNFYIIMRDRLKMEEVLDFYLDLQHHEQLWKRYVKAMHRTGHLSEMDLSEGYQSPRILSRLSHNPDTQSYTAPSSIISSSSPQDNFSLPIYDKNRTMLSPTPGSESHGDRILTTPGGRRAPSRKELADSSQRLLLRYLVPSATKEVTQLPPDLVVALRRELEKPDPRDDPLLFQEAKDYLFEYMQRQAYPKFLRLKVWGNITLYQQLGRFVLGLVSLLAALTTSLSLIFLGYPTWGVRFWILLPFWIGLLNLFVFLTGLDPIWVLLFNKSETTTFKFNSIKQPQVKRILRSRSIWLLTSSLILAIICTLIFCAIPPRRL</sequence>
<dbReference type="PANTHER" id="PTHR13155">
    <property type="entry name" value="A-KINASE ANCHOR PROTEINS"/>
    <property type="match status" value="1"/>
</dbReference>
<dbReference type="GO" id="GO:0008104">
    <property type="term" value="P:intracellular protein localization"/>
    <property type="evidence" value="ECO:0007669"/>
    <property type="project" value="TreeGrafter"/>
</dbReference>
<keyword evidence="5" id="KW-1185">Reference proteome</keyword>
<dbReference type="Gene3D" id="1.10.167.10">
    <property type="entry name" value="Regulator of G-protein Signalling 4, domain 2"/>
    <property type="match status" value="1"/>
</dbReference>
<dbReference type="PANTHER" id="PTHR13155:SF1">
    <property type="entry name" value="A-KINASE ANCHOR PROTEIN 10, MITOCHONDRIAL"/>
    <property type="match status" value="1"/>
</dbReference>
<feature type="region of interest" description="Disordered" evidence="1">
    <location>
        <begin position="126"/>
        <end position="153"/>
    </location>
</feature>
<dbReference type="AlphaFoldDB" id="A0A1C7N463"/>
<dbReference type="OrthoDB" id="5876363at2759"/>
<keyword evidence="2" id="KW-1133">Transmembrane helix</keyword>
<feature type="transmembrane region" description="Helical" evidence="2">
    <location>
        <begin position="241"/>
        <end position="264"/>
    </location>
</feature>
<feature type="domain" description="RGS" evidence="3">
    <location>
        <begin position="149"/>
        <end position="233"/>
    </location>
</feature>
<comment type="caution">
    <text evidence="4">The sequence shown here is derived from an EMBL/GenBank/DDBJ whole genome shotgun (WGS) entry which is preliminary data.</text>
</comment>
<dbReference type="Proteomes" id="UP000093000">
    <property type="component" value="Unassembled WGS sequence"/>
</dbReference>
<dbReference type="SUPFAM" id="SSF48097">
    <property type="entry name" value="Regulator of G-protein signaling, RGS"/>
    <property type="match status" value="1"/>
</dbReference>
<name>A0A1C7N463_9FUNG</name>
<proteinExistence type="predicted"/>
<feature type="region of interest" description="Disordered" evidence="1">
    <location>
        <begin position="90"/>
        <end position="114"/>
    </location>
</feature>
<dbReference type="EMBL" id="LUGH01000665">
    <property type="protein sequence ID" value="OBZ83429.1"/>
    <property type="molecule type" value="Genomic_DNA"/>
</dbReference>
<evidence type="ECO:0000313" key="4">
    <source>
        <dbReference type="EMBL" id="OBZ83429.1"/>
    </source>
</evidence>
<feature type="transmembrane region" description="Helical" evidence="2">
    <location>
        <begin position="325"/>
        <end position="347"/>
    </location>
</feature>
<dbReference type="InterPro" id="IPR016137">
    <property type="entry name" value="RGS"/>
</dbReference>
<feature type="transmembrane region" description="Helical" evidence="2">
    <location>
        <begin position="270"/>
        <end position="297"/>
    </location>
</feature>
<accession>A0A1C7N463</accession>
<evidence type="ECO:0000313" key="5">
    <source>
        <dbReference type="Proteomes" id="UP000093000"/>
    </source>
</evidence>
<protein>
    <submittedName>
        <fullName evidence="4">Protein rax1</fullName>
    </submittedName>
</protein>
<evidence type="ECO:0000256" key="2">
    <source>
        <dbReference type="SAM" id="Phobius"/>
    </source>
</evidence>
<evidence type="ECO:0000259" key="3">
    <source>
        <dbReference type="PROSITE" id="PS50132"/>
    </source>
</evidence>
<dbReference type="Pfam" id="PF00615">
    <property type="entry name" value="RGS"/>
    <property type="match status" value="1"/>
</dbReference>
<keyword evidence="2" id="KW-0812">Transmembrane</keyword>
<dbReference type="InterPro" id="IPR044926">
    <property type="entry name" value="RGS_subdomain_2"/>
</dbReference>
<evidence type="ECO:0000256" key="1">
    <source>
        <dbReference type="SAM" id="MobiDB-lite"/>
    </source>
</evidence>
<gene>
    <name evidence="4" type="primary">rax1_0</name>
    <name evidence="4" type="ORF">A0J61_08523</name>
</gene>
<dbReference type="InterPro" id="IPR036305">
    <property type="entry name" value="RGS_sf"/>
</dbReference>
<dbReference type="FunCoup" id="A0A1C7N463">
    <property type="interactions" value="91"/>
</dbReference>
<keyword evidence="2" id="KW-0472">Membrane</keyword>
<reference evidence="4 5" key="1">
    <citation type="submission" date="2016-03" db="EMBL/GenBank/DDBJ databases">
        <title>Choanephora cucurbitarum.</title>
        <authorList>
            <person name="Min B."/>
            <person name="Park H."/>
            <person name="Park J.-H."/>
            <person name="Shin H.-D."/>
            <person name="Choi I.-G."/>
        </authorList>
    </citation>
    <scope>NUCLEOTIDE SEQUENCE [LARGE SCALE GENOMIC DNA]</scope>
    <source>
        <strain evidence="4 5">KUS-F28377</strain>
    </source>
</reference>
<dbReference type="GO" id="GO:0005886">
    <property type="term" value="C:plasma membrane"/>
    <property type="evidence" value="ECO:0007669"/>
    <property type="project" value="TreeGrafter"/>
</dbReference>
<dbReference type="InterPro" id="IPR052246">
    <property type="entry name" value="Cell_Polariz_PKAAnc"/>
</dbReference>
<dbReference type="PROSITE" id="PS50132">
    <property type="entry name" value="RGS"/>
    <property type="match status" value="1"/>
</dbReference>
<feature type="compositionally biased region" description="Polar residues" evidence="1">
    <location>
        <begin position="92"/>
        <end position="104"/>
    </location>
</feature>